<dbReference type="PANTHER" id="PTHR12815">
    <property type="entry name" value="SORTING AND ASSEMBLY MACHINERY SAMM50 PROTEIN FAMILY MEMBER"/>
    <property type="match status" value="1"/>
</dbReference>
<dbReference type="EMBL" id="LNIX01000004">
    <property type="protein sequence ID" value="OXA55371.1"/>
    <property type="molecule type" value="Genomic_DNA"/>
</dbReference>
<keyword evidence="3" id="KW-1134">Transmembrane beta strand</keyword>
<protein>
    <submittedName>
        <fullName evidence="8">Sorting and assembly machinery component 50 B</fullName>
    </submittedName>
</protein>
<evidence type="ECO:0000256" key="6">
    <source>
        <dbReference type="SAM" id="MobiDB-lite"/>
    </source>
</evidence>
<sequence>MANDNNKGSPAGDVGVAGVSDDKGPPTGPGYEATVRTGDTNISVDLSSVPVTVQNINFDGLNRTKNEFVEKAISDVFLTKNFEQLILKVGRAQSKLQSLGVFSEVATVVDTSKGDDATPDGYDVTFAVKELRRINGGLSGMVGTNEGTAQFGINFPNVLGSGEKVSVNHFVSSSSGKKTEINVMVPFPYIGTEFSTSLYSCESINPWSAVTTSATGNLLQYNMKIGKNDTLSIQWHGVWRCLNALGSRGTTFPVREYLGNTIKSAFRFIYATDKRDQPIFPCSGTLRKVDVEFSGAFGDAKFLKVETDWQYNWSLFENVVLQGSLRCGLLQPLSSSPMSYNINDLFFLGGPSSLRGFHMRGVGPRCQQNALGGKVVWASAIHLYAPLPFLNSKFSFTENLRLHGFVNCGGIGQNVAECSDADNVRISSGIGLAYRFRNAARIEINYCYPFKFSAKDRCVNGFQWGIGVDFL</sequence>
<dbReference type="GO" id="GO:0045040">
    <property type="term" value="P:protein insertion into mitochondrial outer membrane"/>
    <property type="evidence" value="ECO:0007669"/>
    <property type="project" value="TreeGrafter"/>
</dbReference>
<reference evidence="8 9" key="1">
    <citation type="submission" date="2015-12" db="EMBL/GenBank/DDBJ databases">
        <title>The genome of Folsomia candida.</title>
        <authorList>
            <person name="Faddeeva A."/>
            <person name="Derks M.F."/>
            <person name="Anvar Y."/>
            <person name="Smit S."/>
            <person name="Van Straalen N."/>
            <person name="Roelofs D."/>
        </authorList>
    </citation>
    <scope>NUCLEOTIDE SEQUENCE [LARGE SCALE GENOMIC DNA]</scope>
    <source>
        <strain evidence="8 9">VU population</strain>
        <tissue evidence="8">Whole body</tissue>
    </source>
</reference>
<evidence type="ECO:0000313" key="8">
    <source>
        <dbReference type="EMBL" id="OXA55371.1"/>
    </source>
</evidence>
<dbReference type="Gene3D" id="2.40.160.50">
    <property type="entry name" value="membrane protein fhac: a member of the omp85/tpsb transporter family"/>
    <property type="match status" value="1"/>
</dbReference>
<dbReference type="Pfam" id="PF01103">
    <property type="entry name" value="Omp85"/>
    <property type="match status" value="1"/>
</dbReference>
<gene>
    <name evidence="8" type="ORF">Fcan01_09297</name>
</gene>
<evidence type="ECO:0000256" key="3">
    <source>
        <dbReference type="ARBA" id="ARBA00022452"/>
    </source>
</evidence>
<keyword evidence="5" id="KW-0472">Membrane</keyword>
<evidence type="ECO:0000256" key="2">
    <source>
        <dbReference type="ARBA" id="ARBA00010913"/>
    </source>
</evidence>
<dbReference type="InterPro" id="IPR000184">
    <property type="entry name" value="Bac_surfAg_D15"/>
</dbReference>
<organism evidence="8 9">
    <name type="scientific">Folsomia candida</name>
    <name type="common">Springtail</name>
    <dbReference type="NCBI Taxonomy" id="158441"/>
    <lineage>
        <taxon>Eukaryota</taxon>
        <taxon>Metazoa</taxon>
        <taxon>Ecdysozoa</taxon>
        <taxon>Arthropoda</taxon>
        <taxon>Hexapoda</taxon>
        <taxon>Collembola</taxon>
        <taxon>Entomobryomorpha</taxon>
        <taxon>Isotomoidea</taxon>
        <taxon>Isotomidae</taxon>
        <taxon>Proisotominae</taxon>
        <taxon>Folsomia</taxon>
    </lineage>
</organism>
<keyword evidence="4" id="KW-0812">Transmembrane</keyword>
<dbReference type="GO" id="GO:0005741">
    <property type="term" value="C:mitochondrial outer membrane"/>
    <property type="evidence" value="ECO:0007669"/>
    <property type="project" value="UniProtKB-SubCell"/>
</dbReference>
<feature type="domain" description="Bacterial surface antigen (D15)" evidence="7">
    <location>
        <begin position="157"/>
        <end position="470"/>
    </location>
</feature>
<keyword evidence="9" id="KW-1185">Reference proteome</keyword>
<evidence type="ECO:0000256" key="4">
    <source>
        <dbReference type="ARBA" id="ARBA00022692"/>
    </source>
</evidence>
<comment type="similarity">
    <text evidence="2">Belongs to the SAM50/omp85 family.</text>
</comment>
<comment type="subcellular location">
    <subcellularLocation>
        <location evidence="1">Mitochondrion outer membrane</location>
        <topology evidence="1">Multi-pass membrane protein</topology>
    </subcellularLocation>
</comment>
<dbReference type="InterPro" id="IPR039910">
    <property type="entry name" value="D15-like"/>
</dbReference>
<evidence type="ECO:0000256" key="1">
    <source>
        <dbReference type="ARBA" id="ARBA00004374"/>
    </source>
</evidence>
<evidence type="ECO:0000259" key="7">
    <source>
        <dbReference type="Pfam" id="PF01103"/>
    </source>
</evidence>
<accession>A0A226EEW8</accession>
<dbReference type="Proteomes" id="UP000198287">
    <property type="component" value="Unassembled WGS sequence"/>
</dbReference>
<evidence type="ECO:0000313" key="9">
    <source>
        <dbReference type="Proteomes" id="UP000198287"/>
    </source>
</evidence>
<dbReference type="PANTHER" id="PTHR12815:SF18">
    <property type="entry name" value="SORTING AND ASSEMBLY MACHINERY COMPONENT 50 HOMOLOG"/>
    <property type="match status" value="1"/>
</dbReference>
<proteinExistence type="inferred from homology"/>
<evidence type="ECO:0000256" key="5">
    <source>
        <dbReference type="ARBA" id="ARBA00023136"/>
    </source>
</evidence>
<feature type="region of interest" description="Disordered" evidence="6">
    <location>
        <begin position="1"/>
        <end position="30"/>
    </location>
</feature>
<dbReference type="GO" id="GO:0033108">
    <property type="term" value="P:mitochondrial respiratory chain complex assembly"/>
    <property type="evidence" value="ECO:0007669"/>
    <property type="project" value="TreeGrafter"/>
</dbReference>
<dbReference type="AlphaFoldDB" id="A0A226EEW8"/>
<name>A0A226EEW8_FOLCA</name>
<comment type="caution">
    <text evidence="8">The sequence shown here is derived from an EMBL/GenBank/DDBJ whole genome shotgun (WGS) entry which is preliminary data.</text>
</comment>
<dbReference type="OrthoDB" id="4142200at2759"/>
<dbReference type="OMA" id="SGIWRQI"/>
<dbReference type="STRING" id="158441.A0A226EEW8"/>